<evidence type="ECO:0000259" key="4">
    <source>
        <dbReference type="PROSITE" id="PS50111"/>
    </source>
</evidence>
<reference evidence="5" key="1">
    <citation type="submission" date="2021-03" db="EMBL/GenBank/DDBJ databases">
        <title>Sagittula salina sp. nov. strain M10.9X isolated from the marine waste.</title>
        <authorList>
            <person name="Satari L."/>
            <person name="Molina-Menor E."/>
            <person name="Vidal-Verdu A."/>
            <person name="Pascual J."/>
            <person name="Pereto J."/>
            <person name="Porcar M."/>
        </authorList>
    </citation>
    <scope>NUCLEOTIDE SEQUENCE</scope>
    <source>
        <strain evidence="5">M10.9X</strain>
    </source>
</reference>
<dbReference type="Proteomes" id="UP000675940">
    <property type="component" value="Unassembled WGS sequence"/>
</dbReference>
<dbReference type="SUPFAM" id="SSF58104">
    <property type="entry name" value="Methyl-accepting chemotaxis protein (MCP) signaling domain"/>
    <property type="match status" value="1"/>
</dbReference>
<dbReference type="GO" id="GO:0007165">
    <property type="term" value="P:signal transduction"/>
    <property type="evidence" value="ECO:0007669"/>
    <property type="project" value="UniProtKB-KW"/>
</dbReference>
<dbReference type="InterPro" id="IPR004089">
    <property type="entry name" value="MCPsignal_dom"/>
</dbReference>
<sequence>MKHPTDLEAPELARELGQLTDAATGLGQETVDISGFLQDLDARCQSQLTELAGIGTRAEGLNKASERMLTATQGMAGLSAEVLQRVRQSADFIQETGENSQTLAEWVRSVNADSQSVEEMLMGVKNSNTLISDIAWQVHILAVNAKIEAARAGKAGKGFSIVADNVQDLAQKTSDAAESITKTVTALSDWTAQLHRGAYQTATKAEHVLARNADNDRALTEIQQSVEQLQRKTEGLASDAQQVRSAVTETGQAIEGIAASVTEVTDGVDEASRRCFSLIDTSEAILQNAVALGGSGEDSAMITLVQDLAGQVAMAFEAEIAAGRLTMDALFSESYRPVPRSDPEQVVTPFTDTTDRLLPPIQEPVLGEDARIVFCAAVDRNGYLPTHNAKFSQPQGGDPVWNAANSRNRRIFDDRVGLKAGRNEKPFLLQVYRRDMGGGNFVMMKDLSAPITIRGRHWGGLRLAYKFQ</sequence>
<proteinExistence type="predicted"/>
<evidence type="ECO:0000256" key="2">
    <source>
        <dbReference type="PROSITE-ProRule" id="PRU00284"/>
    </source>
</evidence>
<dbReference type="RefSeq" id="WP_209359847.1">
    <property type="nucleotide sequence ID" value="NZ_JAGISH010000002.1"/>
</dbReference>
<dbReference type="EMBL" id="JAGISH010000002">
    <property type="protein sequence ID" value="MBP0482004.1"/>
    <property type="molecule type" value="Genomic_DNA"/>
</dbReference>
<protein>
    <submittedName>
        <fullName evidence="5">Methyl-accepting chemotaxis protein</fullName>
    </submittedName>
</protein>
<evidence type="ECO:0000256" key="3">
    <source>
        <dbReference type="SAM" id="Coils"/>
    </source>
</evidence>
<dbReference type="GO" id="GO:0016020">
    <property type="term" value="C:membrane"/>
    <property type="evidence" value="ECO:0007669"/>
    <property type="project" value="InterPro"/>
</dbReference>
<feature type="coiled-coil region" evidence="3">
    <location>
        <begin position="212"/>
        <end position="239"/>
    </location>
</feature>
<dbReference type="PANTHER" id="PTHR32089:SF112">
    <property type="entry name" value="LYSOZYME-LIKE PROTEIN-RELATED"/>
    <property type="match status" value="1"/>
</dbReference>
<dbReference type="SMART" id="SM00283">
    <property type="entry name" value="MA"/>
    <property type="match status" value="1"/>
</dbReference>
<dbReference type="PANTHER" id="PTHR32089">
    <property type="entry name" value="METHYL-ACCEPTING CHEMOTAXIS PROTEIN MCPB"/>
    <property type="match status" value="1"/>
</dbReference>
<keyword evidence="6" id="KW-1185">Reference proteome</keyword>
<keyword evidence="1 2" id="KW-0807">Transducer</keyword>
<evidence type="ECO:0000256" key="1">
    <source>
        <dbReference type="ARBA" id="ARBA00023224"/>
    </source>
</evidence>
<dbReference type="AlphaFoldDB" id="A0A940MMD9"/>
<keyword evidence="3" id="KW-0175">Coiled coil</keyword>
<dbReference type="Pfam" id="PF00015">
    <property type="entry name" value="MCPsignal"/>
    <property type="match status" value="1"/>
</dbReference>
<dbReference type="PROSITE" id="PS50111">
    <property type="entry name" value="CHEMOTAXIS_TRANSDUC_2"/>
    <property type="match status" value="1"/>
</dbReference>
<accession>A0A940MMD9</accession>
<comment type="caution">
    <text evidence="5">The sequence shown here is derived from an EMBL/GenBank/DDBJ whole genome shotgun (WGS) entry which is preliminary data.</text>
</comment>
<dbReference type="Gene3D" id="1.10.287.950">
    <property type="entry name" value="Methyl-accepting chemotaxis protein"/>
    <property type="match status" value="1"/>
</dbReference>
<evidence type="ECO:0000313" key="6">
    <source>
        <dbReference type="Proteomes" id="UP000675940"/>
    </source>
</evidence>
<gene>
    <name evidence="5" type="ORF">J5474_05800</name>
</gene>
<organism evidence="5 6">
    <name type="scientific">Sagittula salina</name>
    <dbReference type="NCBI Taxonomy" id="2820268"/>
    <lineage>
        <taxon>Bacteria</taxon>
        <taxon>Pseudomonadati</taxon>
        <taxon>Pseudomonadota</taxon>
        <taxon>Alphaproteobacteria</taxon>
        <taxon>Rhodobacterales</taxon>
        <taxon>Roseobacteraceae</taxon>
        <taxon>Sagittula</taxon>
    </lineage>
</organism>
<name>A0A940MMD9_9RHOB</name>
<evidence type="ECO:0000313" key="5">
    <source>
        <dbReference type="EMBL" id="MBP0482004.1"/>
    </source>
</evidence>
<feature type="domain" description="Methyl-accepting transducer" evidence="4">
    <location>
        <begin position="22"/>
        <end position="265"/>
    </location>
</feature>